<feature type="binding site" evidence="2">
    <location>
        <begin position="7"/>
        <end position="20"/>
    </location>
    <ligand>
        <name>ATP</name>
        <dbReference type="ChEBI" id="CHEBI:30616"/>
    </ligand>
</feature>
<dbReference type="InterPro" id="IPR008513">
    <property type="entry name" value="tRNA(Met)_cyd_acetate_ligase"/>
</dbReference>
<keyword evidence="2" id="KW-0820">tRNA-binding</keyword>
<dbReference type="PANTHER" id="PTHR37825:SF1">
    <property type="entry name" value="TRNA(MET) CYTIDINE ACETATE LIGASE"/>
    <property type="match status" value="1"/>
</dbReference>
<dbReference type="GO" id="GO:0016879">
    <property type="term" value="F:ligase activity, forming carbon-nitrogen bonds"/>
    <property type="evidence" value="ECO:0007669"/>
    <property type="project" value="UniProtKB-UniRule"/>
</dbReference>
<comment type="similarity">
    <text evidence="2">Belongs to the TmcAL family.</text>
</comment>
<dbReference type="EMBL" id="JRNT01000007">
    <property type="protein sequence ID" value="KGF47747.1"/>
    <property type="molecule type" value="Genomic_DNA"/>
</dbReference>
<dbReference type="Pfam" id="PF05636">
    <property type="entry name" value="HIGH_NTase1"/>
    <property type="match status" value="1"/>
</dbReference>
<dbReference type="eggNOG" id="COG1323">
    <property type="taxonomic scope" value="Bacteria"/>
</dbReference>
<dbReference type="HAMAP" id="MF_01539">
    <property type="entry name" value="TmcAL"/>
    <property type="match status" value="1"/>
</dbReference>
<protein>
    <recommendedName>
        <fullName evidence="2">tRNA(Met) cytidine acetate ligase</fullName>
        <ecNumber evidence="2">6.3.4.-</ecNumber>
    </recommendedName>
</protein>
<reference evidence="3 4" key="1">
    <citation type="submission" date="2014-07" db="EMBL/GenBank/DDBJ databases">
        <authorList>
            <person name="McCorrison J."/>
            <person name="Sanka R."/>
            <person name="Torralba M."/>
            <person name="Gillis M."/>
            <person name="Haft D.H."/>
            <person name="Methe B."/>
            <person name="Sutton G."/>
            <person name="Nelson K.E."/>
        </authorList>
    </citation>
    <scope>NUCLEOTIDE SEQUENCE [LARGE SCALE GENOMIC DNA]</scope>
    <source>
        <strain evidence="3 4">DNF00314</strain>
    </source>
</reference>
<keyword evidence="2" id="KW-0694">RNA-binding</keyword>
<dbReference type="GO" id="GO:0005524">
    <property type="term" value="F:ATP binding"/>
    <property type="evidence" value="ECO:0007669"/>
    <property type="project" value="UniProtKB-KW"/>
</dbReference>
<dbReference type="PANTHER" id="PTHR37825">
    <property type="entry name" value="TRNA(MET) CYTIDINE ACETATE LIGASE"/>
    <property type="match status" value="1"/>
</dbReference>
<name>A0A096BYE1_9FIRM</name>
<keyword evidence="2" id="KW-0963">Cytoplasm</keyword>
<keyword evidence="4" id="KW-1185">Reference proteome</keyword>
<comment type="caution">
    <text evidence="3">The sequence shown here is derived from an EMBL/GenBank/DDBJ whole genome shotgun (WGS) entry which is preliminary data.</text>
</comment>
<feature type="binding site" evidence="2">
    <location>
        <position position="184"/>
    </location>
    <ligand>
        <name>ATP</name>
        <dbReference type="ChEBI" id="CHEBI:30616"/>
    </ligand>
</feature>
<dbReference type="Gene3D" id="3.40.50.620">
    <property type="entry name" value="HUPs"/>
    <property type="match status" value="1"/>
</dbReference>
<keyword evidence="2" id="KW-0436">Ligase</keyword>
<evidence type="ECO:0000313" key="3">
    <source>
        <dbReference type="EMBL" id="KGF47747.1"/>
    </source>
</evidence>
<feature type="binding site" evidence="2">
    <location>
        <position position="159"/>
    </location>
    <ligand>
        <name>ATP</name>
        <dbReference type="ChEBI" id="CHEBI:30616"/>
    </ligand>
</feature>
<dbReference type="GO" id="GO:0005737">
    <property type="term" value="C:cytoplasm"/>
    <property type="evidence" value="ECO:0007669"/>
    <property type="project" value="UniProtKB-SubCell"/>
</dbReference>
<comment type="caution">
    <text evidence="2">Lacks conserved residue(s) required for the propagation of feature annotation.</text>
</comment>
<keyword evidence="2" id="KW-0067">ATP-binding</keyword>
<feature type="binding site" evidence="2">
    <location>
        <position position="101"/>
    </location>
    <ligand>
        <name>ATP</name>
        <dbReference type="ChEBI" id="CHEBI:30616"/>
    </ligand>
</feature>
<dbReference type="RefSeq" id="WP_038151783.1">
    <property type="nucleotide sequence ID" value="NZ_JRNT01000007.1"/>
</dbReference>
<dbReference type="GO" id="GO:0006400">
    <property type="term" value="P:tRNA modification"/>
    <property type="evidence" value="ECO:0007669"/>
    <property type="project" value="UniProtKB-UniRule"/>
</dbReference>
<dbReference type="InterPro" id="IPR014729">
    <property type="entry name" value="Rossmann-like_a/b/a_fold"/>
</dbReference>
<comment type="subcellular location">
    <subcellularLocation>
        <location evidence="2">Cytoplasm</location>
    </subcellularLocation>
</comment>
<dbReference type="GO" id="GO:0000049">
    <property type="term" value="F:tRNA binding"/>
    <property type="evidence" value="ECO:0007669"/>
    <property type="project" value="UniProtKB-KW"/>
</dbReference>
<comment type="function">
    <text evidence="2">Catalyzes the formation of N(4)-acetylcytidine (ac(4)C) at the wobble position of elongator tRNA(Met), using acetate and ATP as substrates. First activates an acetate ion to form acetyladenylate (Ac-AMP) and then transfers the acetyl group to tRNA to form ac(4)C34.</text>
</comment>
<evidence type="ECO:0000256" key="1">
    <source>
        <dbReference type="ARBA" id="ARBA00022694"/>
    </source>
</evidence>
<gene>
    <name evidence="2" type="primary">tmcAL</name>
    <name evidence="3" type="ORF">HMPREF0872_03310</name>
</gene>
<dbReference type="Proteomes" id="UP000029628">
    <property type="component" value="Unassembled WGS sequence"/>
</dbReference>
<keyword evidence="2" id="KW-0547">Nucleotide-binding</keyword>
<evidence type="ECO:0000256" key="2">
    <source>
        <dbReference type="HAMAP-Rule" id="MF_01539"/>
    </source>
</evidence>
<dbReference type="EC" id="6.3.4.-" evidence="2"/>
<evidence type="ECO:0000313" key="4">
    <source>
        <dbReference type="Proteomes" id="UP000029628"/>
    </source>
</evidence>
<dbReference type="AlphaFoldDB" id="A0A096BYE1"/>
<comment type="catalytic activity">
    <reaction evidence="2">
        <text>cytidine(34) in elongator tRNA(Met) + acetate + ATP = N(4)-acetylcytidine(34) in elongator tRNA(Met) + AMP + diphosphate</text>
        <dbReference type="Rhea" id="RHEA:58144"/>
        <dbReference type="Rhea" id="RHEA-COMP:10693"/>
        <dbReference type="Rhea" id="RHEA-COMP:10694"/>
        <dbReference type="ChEBI" id="CHEBI:30089"/>
        <dbReference type="ChEBI" id="CHEBI:30616"/>
        <dbReference type="ChEBI" id="CHEBI:33019"/>
        <dbReference type="ChEBI" id="CHEBI:74900"/>
        <dbReference type="ChEBI" id="CHEBI:82748"/>
        <dbReference type="ChEBI" id="CHEBI:456215"/>
    </reaction>
</comment>
<sequence>METIAIIAEYNPFHRGHAYQIQQLKKNYKDATILIIMSGSFVQRGQPALFNKFHRTRWALCNGADLIFELPTIYTLSSAEYFATGALRLANALGAHYLAFGAETNELTRLKELSSLMNNVDIQRNCRNLLTTGAFYGHALRKSIIDYNYDLGILMNEPNNLLAIEYLRAIENNNLALKPILIQRQGHHHSLSLSSSYPSGTALRKALVRNLAAKTIESLEKYFPTSISSDVSSTMSKGQYTSFQRYEDMLLTMLRTHTINDLKTIQDMTEGLENKFIKAGQASSWDSALGLIKSKRYSYARINRIAANLLLHITCSLASKSNTIVPPYARLLGLSKKGKIWLRHYNGETPIIKKWAPFFKQLSGLPYELAQLDTRATDIQQLSMKNSQYRQGGLDYIMSPIVIEH</sequence>
<accession>A0A096BYE1</accession>
<keyword evidence="1 2" id="KW-0819">tRNA processing</keyword>
<organism evidence="3 4">
    <name type="scientific">Veillonella montpellierensis DNF00314</name>
    <dbReference type="NCBI Taxonomy" id="1401067"/>
    <lineage>
        <taxon>Bacteria</taxon>
        <taxon>Bacillati</taxon>
        <taxon>Bacillota</taxon>
        <taxon>Negativicutes</taxon>
        <taxon>Veillonellales</taxon>
        <taxon>Veillonellaceae</taxon>
        <taxon>Veillonella</taxon>
    </lineage>
</organism>
<dbReference type="SUPFAM" id="SSF52374">
    <property type="entry name" value="Nucleotidylyl transferase"/>
    <property type="match status" value="1"/>
</dbReference>
<proteinExistence type="inferred from homology"/>